<dbReference type="AlphaFoldDB" id="X0V6I3"/>
<protein>
    <recommendedName>
        <fullName evidence="2">DUF4159 domain-containing protein</fullName>
    </recommendedName>
</protein>
<accession>X0V6I3</accession>
<name>X0V6I3_9ZZZZ</name>
<gene>
    <name evidence="1" type="ORF">S01H1_46314</name>
</gene>
<evidence type="ECO:0000313" key="1">
    <source>
        <dbReference type="EMBL" id="GAG06952.1"/>
    </source>
</evidence>
<feature type="non-terminal residue" evidence="1">
    <location>
        <position position="139"/>
    </location>
</feature>
<comment type="caution">
    <text evidence="1">The sequence shown here is derived from an EMBL/GenBank/DDBJ whole genome shotgun (WGS) entry which is preliminary data.</text>
</comment>
<evidence type="ECO:0008006" key="2">
    <source>
        <dbReference type="Google" id="ProtNLM"/>
    </source>
</evidence>
<proteinExistence type="predicted"/>
<dbReference type="EMBL" id="BARS01029653">
    <property type="protein sequence ID" value="GAG06952.1"/>
    <property type="molecule type" value="Genomic_DNA"/>
</dbReference>
<organism evidence="1">
    <name type="scientific">marine sediment metagenome</name>
    <dbReference type="NCBI Taxonomy" id="412755"/>
    <lineage>
        <taxon>unclassified sequences</taxon>
        <taxon>metagenomes</taxon>
        <taxon>ecological metagenomes</taxon>
    </lineage>
</organism>
<sequence>MHRTIASIIVFIAVCFISTTLQAGERPRALVLEHIDIWTSSARAAELLERAGFEVEPLPLDESPLAFDAELIMIGSFASEHPQYAAYMQRYAADLSKYVEKGHTLLQMTQADQVEAEPPFLPSTHAAKRGDRDFAAALV</sequence>
<reference evidence="1" key="1">
    <citation type="journal article" date="2014" name="Front. Microbiol.">
        <title>High frequency of phylogenetically diverse reductive dehalogenase-homologous genes in deep subseafloor sedimentary metagenomes.</title>
        <authorList>
            <person name="Kawai M."/>
            <person name="Futagami T."/>
            <person name="Toyoda A."/>
            <person name="Takaki Y."/>
            <person name="Nishi S."/>
            <person name="Hori S."/>
            <person name="Arai W."/>
            <person name="Tsubouchi T."/>
            <person name="Morono Y."/>
            <person name="Uchiyama I."/>
            <person name="Ito T."/>
            <person name="Fujiyama A."/>
            <person name="Inagaki F."/>
            <person name="Takami H."/>
        </authorList>
    </citation>
    <scope>NUCLEOTIDE SEQUENCE</scope>
    <source>
        <strain evidence="1">Expedition CK06-06</strain>
    </source>
</reference>